<protein>
    <submittedName>
        <fullName evidence="4">Shikimate dehydrogenase family protein</fullName>
    </submittedName>
</protein>
<reference evidence="5" key="1">
    <citation type="journal article" date="2019" name="Int. J. Syst. Evol. Microbiol.">
        <title>The Global Catalogue of Microorganisms (GCM) 10K type strain sequencing project: providing services to taxonomists for standard genome sequencing and annotation.</title>
        <authorList>
            <consortium name="The Broad Institute Genomics Platform"/>
            <consortium name="The Broad Institute Genome Sequencing Center for Infectious Disease"/>
            <person name="Wu L."/>
            <person name="Ma J."/>
        </authorList>
    </citation>
    <scope>NUCLEOTIDE SEQUENCE [LARGE SCALE GENOMIC DNA]</scope>
    <source>
        <strain evidence="5">CGMCC 4.7177</strain>
    </source>
</reference>
<gene>
    <name evidence="4" type="ORF">ACFPIH_55725</name>
</gene>
<evidence type="ECO:0000256" key="1">
    <source>
        <dbReference type="ARBA" id="ARBA00004871"/>
    </source>
</evidence>
<proteinExistence type="predicted"/>
<dbReference type="Gene3D" id="3.40.50.720">
    <property type="entry name" value="NAD(P)-binding Rossmann-like Domain"/>
    <property type="match status" value="1"/>
</dbReference>
<comment type="pathway">
    <text evidence="1">Metabolic intermediate biosynthesis; chorismate biosynthesis; chorismate from D-erythrose 4-phosphate and phosphoenolpyruvate: step 4/7.</text>
</comment>
<dbReference type="PANTHER" id="PTHR21089:SF1">
    <property type="entry name" value="BIFUNCTIONAL 3-DEHYDROQUINATE DEHYDRATASE_SHIKIMATE DEHYDROGENASE, CHLOROPLASTIC"/>
    <property type="match status" value="1"/>
</dbReference>
<comment type="caution">
    <text evidence="4">The sequence shown here is derived from an EMBL/GenBank/DDBJ whole genome shotgun (WGS) entry which is preliminary data.</text>
</comment>
<dbReference type="PANTHER" id="PTHR21089">
    <property type="entry name" value="SHIKIMATE DEHYDROGENASE"/>
    <property type="match status" value="1"/>
</dbReference>
<organism evidence="4 5">
    <name type="scientific">Streptomyces vulcanius</name>
    <dbReference type="NCBI Taxonomy" id="1441876"/>
    <lineage>
        <taxon>Bacteria</taxon>
        <taxon>Bacillati</taxon>
        <taxon>Actinomycetota</taxon>
        <taxon>Actinomycetes</taxon>
        <taxon>Kitasatosporales</taxon>
        <taxon>Streptomycetaceae</taxon>
        <taxon>Streptomyces</taxon>
    </lineage>
</organism>
<dbReference type="InterPro" id="IPR022893">
    <property type="entry name" value="Shikimate_DH_fam"/>
</dbReference>
<evidence type="ECO:0000313" key="5">
    <source>
        <dbReference type="Proteomes" id="UP001595839"/>
    </source>
</evidence>
<evidence type="ECO:0000259" key="3">
    <source>
        <dbReference type="Pfam" id="PF08501"/>
    </source>
</evidence>
<dbReference type="Proteomes" id="UP001595839">
    <property type="component" value="Unassembled WGS sequence"/>
</dbReference>
<evidence type="ECO:0000313" key="4">
    <source>
        <dbReference type="EMBL" id="MFC4508541.1"/>
    </source>
</evidence>
<dbReference type="Gene3D" id="3.40.50.10860">
    <property type="entry name" value="Leucine Dehydrogenase, chain A, domain 1"/>
    <property type="match status" value="1"/>
</dbReference>
<keyword evidence="5" id="KW-1185">Reference proteome</keyword>
<dbReference type="SUPFAM" id="SSF51735">
    <property type="entry name" value="NAD(P)-binding Rossmann-fold domains"/>
    <property type="match status" value="1"/>
</dbReference>
<name>A0ABV9BDT7_9ACTN</name>
<dbReference type="Pfam" id="PF08501">
    <property type="entry name" value="Shikimate_dh_N"/>
    <property type="match status" value="1"/>
</dbReference>
<dbReference type="SUPFAM" id="SSF53223">
    <property type="entry name" value="Aminoacid dehydrogenase-like, N-terminal domain"/>
    <property type="match status" value="1"/>
</dbReference>
<dbReference type="InterPro" id="IPR046346">
    <property type="entry name" value="Aminoacid_DH-like_N_sf"/>
</dbReference>
<keyword evidence="2" id="KW-0028">Amino-acid biosynthesis</keyword>
<accession>A0ABV9BDT7</accession>
<feature type="domain" description="Shikimate dehydrogenase substrate binding N-terminal" evidence="3">
    <location>
        <begin position="16"/>
        <end position="99"/>
    </location>
</feature>
<sequence length="276" mass="27915">MTAGVHVSGTTRLYAVLGDPVAQVRAPMLLNPLLAGLGADAVVVPVHVRPGDLADVVRGLTRAGNVDGLLVTVPHKAAVCALVDELGPAAAVTGTANAVRREADGRLLAENFDGLGFVRGLRAAGRPVRGAQVFVAGAGGAGGAVTAALLAAGAARVAVRDPDAARLAGLLARLGEGRLTGAYAAGPGDLAHAGIAVNATPLGMRPEDPLPFDPADVPPGALVADVVMKPHETALLRAAAALGRPVHHGIHMLQQQVPEYRAFFGWPAQRDAESPQ</sequence>
<dbReference type="InterPro" id="IPR036291">
    <property type="entry name" value="NAD(P)-bd_dom_sf"/>
</dbReference>
<keyword evidence="2" id="KW-0057">Aromatic amino acid biosynthesis</keyword>
<dbReference type="RefSeq" id="WP_381187910.1">
    <property type="nucleotide sequence ID" value="NZ_JBHSFK010000089.1"/>
</dbReference>
<dbReference type="InterPro" id="IPR013708">
    <property type="entry name" value="Shikimate_DH-bd_N"/>
</dbReference>
<dbReference type="EMBL" id="JBHSFK010000089">
    <property type="protein sequence ID" value="MFC4508541.1"/>
    <property type="molecule type" value="Genomic_DNA"/>
</dbReference>
<evidence type="ECO:0000256" key="2">
    <source>
        <dbReference type="ARBA" id="ARBA00023141"/>
    </source>
</evidence>